<accession>A0A9P4QYU2</accession>
<evidence type="ECO:0000313" key="3">
    <source>
        <dbReference type="Proteomes" id="UP000799444"/>
    </source>
</evidence>
<gene>
    <name evidence="2" type="ORF">EJ04DRAFT_577282</name>
</gene>
<evidence type="ECO:0000313" key="2">
    <source>
        <dbReference type="EMBL" id="KAF2733975.1"/>
    </source>
</evidence>
<keyword evidence="1" id="KW-1133">Transmembrane helix</keyword>
<feature type="transmembrane region" description="Helical" evidence="1">
    <location>
        <begin position="547"/>
        <end position="568"/>
    </location>
</feature>
<keyword evidence="3" id="KW-1185">Reference proteome</keyword>
<dbReference type="EMBL" id="ML996154">
    <property type="protein sequence ID" value="KAF2733975.1"/>
    <property type="molecule type" value="Genomic_DNA"/>
</dbReference>
<organism evidence="2 3">
    <name type="scientific">Polyplosphaeria fusca</name>
    <dbReference type="NCBI Taxonomy" id="682080"/>
    <lineage>
        <taxon>Eukaryota</taxon>
        <taxon>Fungi</taxon>
        <taxon>Dikarya</taxon>
        <taxon>Ascomycota</taxon>
        <taxon>Pezizomycotina</taxon>
        <taxon>Dothideomycetes</taxon>
        <taxon>Pleosporomycetidae</taxon>
        <taxon>Pleosporales</taxon>
        <taxon>Tetraplosphaeriaceae</taxon>
        <taxon>Polyplosphaeria</taxon>
    </lineage>
</organism>
<dbReference type="OrthoDB" id="3540210at2759"/>
<feature type="transmembrane region" description="Helical" evidence="1">
    <location>
        <begin position="111"/>
        <end position="131"/>
    </location>
</feature>
<keyword evidence="1" id="KW-0472">Membrane</keyword>
<keyword evidence="1" id="KW-0812">Transmembrane</keyword>
<comment type="caution">
    <text evidence="2">The sequence shown here is derived from an EMBL/GenBank/DDBJ whole genome shotgun (WGS) entry which is preliminary data.</text>
</comment>
<dbReference type="AlphaFoldDB" id="A0A9P4QYU2"/>
<protein>
    <submittedName>
        <fullName evidence="2">Uncharacterized protein</fullName>
    </submittedName>
</protein>
<proteinExistence type="predicted"/>
<sequence>MSELDDRLVKRGFWINWEQGAVMGRTITTDARTGNIVIALLTILTSVSSAQLWGLITFFIHQWRARGVPADSLYWQQQALLRTLPTPSTLISDSVKLWWVRRRQHRALLRTWSHTLLAACFLVGSIAAGILSSGIVSTTDLQVLVNSGTCGVVDPGNATDFAYLTPVTSALLSYALECYKPGPFLPKRCQQIFVSPNVSIELTEASCPWEASMCTDKYPAPVRFDSGYLDGNRHLGLNLRNEDAVRFRKTTTCNILPQEGHTIMVNSSYYDVNDPTPAPPNQQSIGLRYGKFPDNSSALHVEDTFKFKLPHNYRSGRYSTDTQHIKVKPRPGERQIIPLAEMQRPDADIALIAIGLDNVMYWEEPVDDPLFAAHKKLDFRSQGNYTYYVSDQYVGVMGCAMQYEFCFAQKGRSDFCSSPGGVPLQISPADFQGASENQIAVLDALRRFAYLNDITNTFEIGEVLAGRTATDAVLGPLPDDQYLKELLFAESFAYAGLQFMLSDYAIGPKRHDESADDYTSPPTTLGQKNLCRAVKMRKSGGFANINVFGLAFISTFAFVSTICNFFILRMAIFLSKFRRALAPKIDRWVQEGVFQLQRRAFEANGEGTWYDRNEEIPLTADIELLAELPVDTPSRWEKLLTRSTESSLWKGRESAVGVKEVSRDEVDEPCRQG</sequence>
<dbReference type="Proteomes" id="UP000799444">
    <property type="component" value="Unassembled WGS sequence"/>
</dbReference>
<reference evidence="2" key="1">
    <citation type="journal article" date="2020" name="Stud. Mycol.">
        <title>101 Dothideomycetes genomes: a test case for predicting lifestyles and emergence of pathogens.</title>
        <authorList>
            <person name="Haridas S."/>
            <person name="Albert R."/>
            <person name="Binder M."/>
            <person name="Bloem J."/>
            <person name="Labutti K."/>
            <person name="Salamov A."/>
            <person name="Andreopoulos B."/>
            <person name="Baker S."/>
            <person name="Barry K."/>
            <person name="Bills G."/>
            <person name="Bluhm B."/>
            <person name="Cannon C."/>
            <person name="Castanera R."/>
            <person name="Culley D."/>
            <person name="Daum C."/>
            <person name="Ezra D."/>
            <person name="Gonzalez J."/>
            <person name="Henrissat B."/>
            <person name="Kuo A."/>
            <person name="Liang C."/>
            <person name="Lipzen A."/>
            <person name="Lutzoni F."/>
            <person name="Magnuson J."/>
            <person name="Mondo S."/>
            <person name="Nolan M."/>
            <person name="Ohm R."/>
            <person name="Pangilinan J."/>
            <person name="Park H.-J."/>
            <person name="Ramirez L."/>
            <person name="Alfaro M."/>
            <person name="Sun H."/>
            <person name="Tritt A."/>
            <person name="Yoshinaga Y."/>
            <person name="Zwiers L.-H."/>
            <person name="Turgeon B."/>
            <person name="Goodwin S."/>
            <person name="Spatafora J."/>
            <person name="Crous P."/>
            <person name="Grigoriev I."/>
        </authorList>
    </citation>
    <scope>NUCLEOTIDE SEQUENCE</scope>
    <source>
        <strain evidence="2">CBS 125425</strain>
    </source>
</reference>
<feature type="transmembrane region" description="Helical" evidence="1">
    <location>
        <begin position="36"/>
        <end position="60"/>
    </location>
</feature>
<evidence type="ECO:0000256" key="1">
    <source>
        <dbReference type="SAM" id="Phobius"/>
    </source>
</evidence>
<name>A0A9P4QYU2_9PLEO</name>